<dbReference type="SUPFAM" id="SSF55874">
    <property type="entry name" value="ATPase domain of HSP90 chaperone/DNA topoisomerase II/histidine kinase"/>
    <property type="match status" value="1"/>
</dbReference>
<sequence length="820" mass="90045">MKPLAALAKGICLFCAIFAAQAMAFADVAERTAPLPPAEVLIINSFHSGHFWEYNIIKRISEELENTETGFRIRLHCEYLDYERHPPGSLDNELVSLFAPKYAGVSLKAIIVTDNDALDFMLAHGNRLFPGVPVVFCGIADPPAELAERRAHYTGILENFSIHRILESIPLVHPEARHLAIICGDTTSARTALRQAAPELAAMKPGIAVRTLAALPAQAMQKALEELPRDTVLLNFGYYRTADGQSYSMKESLQRLRSWTDLPMYSPWSGQLGKGVLAGQCEFNEFHAVHAARMVLSVLGGTPPDAIPLLHEPSPYLIYDHAVLTRYGISESDLPPDSVIINRPLSFYEQHRAALLPAMTIMLVLFGIILLLMYLLRVKQRSESLLRQEKAVLAQANALERRSQLERRMEAIGRMAGGITHDVNNILGGIAACAQLALPEIPRENPAYEDVLHILDATVRGKDLMKQIRMTDSTKTLDARSETPLVSKLIRECAETLQPQLPPHISLNVRNACPEARIRAVSVEVHQVLLNLCLNAIQAMPDGGELTVSAGLYAVERHRSGDELAEGSYVRIDISDTGKGIPSGLMEFIFDPFFTTKQENGGSGLGLAQVHSLVQRNRGAVRVANRPCGGALFSVFLPHDFPSPERDDAGKATGTPLSETVSPVDSIPQPVENGFPTGHPRTAPPGGTAGEILVVDDDPGILYLLEKLLNQMRLSVVTAADAETALSLFEKGMHPALVITDQKLPGIQGIAFARLVRKRFPRMPIILCSSCSAMHDAQSCHMGADEDIQRFVKPFDPQRLKEAVDRALQPKTGRWIWRAF</sequence>
<dbReference type="InterPro" id="IPR036890">
    <property type="entry name" value="HATPase_C_sf"/>
</dbReference>
<dbReference type="SMART" id="SM00387">
    <property type="entry name" value="HATPase_c"/>
    <property type="match status" value="1"/>
</dbReference>
<evidence type="ECO:0000313" key="10">
    <source>
        <dbReference type="Proteomes" id="UP000006034"/>
    </source>
</evidence>
<proteinExistence type="predicted"/>
<feature type="chain" id="PRO_5003203316" description="histidine kinase" evidence="6">
    <location>
        <begin position="25"/>
        <end position="820"/>
    </location>
</feature>
<dbReference type="AlphaFoldDB" id="E5Y9Q5"/>
<dbReference type="InterPro" id="IPR011006">
    <property type="entry name" value="CheY-like_superfamily"/>
</dbReference>
<keyword evidence="3" id="KW-0597">Phosphoprotein</keyword>
<dbReference type="HOGENOM" id="CLU_000445_89_20_7"/>
<reference evidence="9 10" key="2">
    <citation type="submission" date="2013-04" db="EMBL/GenBank/DDBJ databases">
        <title>The Genome Sequence of Bilophila wadsworthia 3_1_6.</title>
        <authorList>
            <consortium name="The Broad Institute Genomics Platform"/>
            <person name="Earl A."/>
            <person name="Ward D."/>
            <person name="Feldgarden M."/>
            <person name="Gevers D."/>
            <person name="Sibley C."/>
            <person name="Strauss J."/>
            <person name="Allen-Vercoe E."/>
            <person name="Walker B."/>
            <person name="Young S."/>
            <person name="Zeng Q."/>
            <person name="Gargeya S."/>
            <person name="Fitzgerald M."/>
            <person name="Haas B."/>
            <person name="Abouelleil A."/>
            <person name="Allen A.W."/>
            <person name="Alvarado L."/>
            <person name="Arachchi H.M."/>
            <person name="Berlin A.M."/>
            <person name="Chapman S.B."/>
            <person name="Gainer-Dewar J."/>
            <person name="Goldberg J."/>
            <person name="Griggs A."/>
            <person name="Gujja S."/>
            <person name="Hansen M."/>
            <person name="Howarth C."/>
            <person name="Imamovic A."/>
            <person name="Ireland A."/>
            <person name="Larimer J."/>
            <person name="McCowan C."/>
            <person name="Murphy C."/>
            <person name="Pearson M."/>
            <person name="Poon T.W."/>
            <person name="Priest M."/>
            <person name="Roberts A."/>
            <person name="Saif S."/>
            <person name="Shea T."/>
            <person name="Sisk P."/>
            <person name="Sykes S."/>
            <person name="Wortman J."/>
            <person name="Nusbaum C."/>
            <person name="Birren B."/>
        </authorList>
    </citation>
    <scope>NUCLEOTIDE SEQUENCE [LARGE SCALE GENOMIC DNA]</scope>
    <source>
        <strain evidence="9 10">3_1_6</strain>
    </source>
</reference>
<feature type="domain" description="Response regulatory" evidence="8">
    <location>
        <begin position="691"/>
        <end position="808"/>
    </location>
</feature>
<evidence type="ECO:0000256" key="1">
    <source>
        <dbReference type="ARBA" id="ARBA00000085"/>
    </source>
</evidence>
<dbReference type="Gene3D" id="3.30.565.10">
    <property type="entry name" value="Histidine kinase-like ATPase, C-terminal domain"/>
    <property type="match status" value="1"/>
</dbReference>
<dbReference type="Pfam" id="PF02518">
    <property type="entry name" value="HATPase_c"/>
    <property type="match status" value="1"/>
</dbReference>
<dbReference type="InterPro" id="IPR001789">
    <property type="entry name" value="Sig_transdc_resp-reg_receiver"/>
</dbReference>
<dbReference type="eggNOG" id="COG2984">
    <property type="taxonomic scope" value="Bacteria"/>
</dbReference>
<dbReference type="RefSeq" id="WP_005028945.1">
    <property type="nucleotide sequence ID" value="NZ_KE150238.1"/>
</dbReference>
<organism evidence="9 10">
    <name type="scientific">Bilophila wadsworthia (strain 3_1_6)</name>
    <dbReference type="NCBI Taxonomy" id="563192"/>
    <lineage>
        <taxon>Bacteria</taxon>
        <taxon>Pseudomonadati</taxon>
        <taxon>Thermodesulfobacteriota</taxon>
        <taxon>Desulfovibrionia</taxon>
        <taxon>Desulfovibrionales</taxon>
        <taxon>Desulfovibrionaceae</taxon>
        <taxon>Bilophila</taxon>
    </lineage>
</organism>
<name>E5Y9Q5_BILW3</name>
<evidence type="ECO:0000259" key="7">
    <source>
        <dbReference type="PROSITE" id="PS50109"/>
    </source>
</evidence>
<dbReference type="PRINTS" id="PR00344">
    <property type="entry name" value="BCTRLSENSOR"/>
</dbReference>
<dbReference type="PANTHER" id="PTHR43065:SF42">
    <property type="entry name" value="TWO-COMPONENT SENSOR PPRA"/>
    <property type="match status" value="1"/>
</dbReference>
<evidence type="ECO:0000256" key="2">
    <source>
        <dbReference type="ARBA" id="ARBA00012438"/>
    </source>
</evidence>
<evidence type="ECO:0000256" key="5">
    <source>
        <dbReference type="SAM" id="Phobius"/>
    </source>
</evidence>
<dbReference type="InterPro" id="IPR036097">
    <property type="entry name" value="HisK_dim/P_sf"/>
</dbReference>
<dbReference type="EMBL" id="ADCP02000001">
    <property type="protein sequence ID" value="EFV43310.1"/>
    <property type="molecule type" value="Genomic_DNA"/>
</dbReference>
<feature type="signal peptide" evidence="6">
    <location>
        <begin position="1"/>
        <end position="24"/>
    </location>
</feature>
<dbReference type="STRING" id="563192.HMPREF0179_02833"/>
<gene>
    <name evidence="9" type="ORF">HMPREF0179_02833</name>
</gene>
<protein>
    <recommendedName>
        <fullName evidence="2">histidine kinase</fullName>
        <ecNumber evidence="2">2.7.13.3</ecNumber>
    </recommendedName>
</protein>
<feature type="region of interest" description="Disordered" evidence="4">
    <location>
        <begin position="644"/>
        <end position="688"/>
    </location>
</feature>
<keyword evidence="6" id="KW-0732">Signal</keyword>
<dbReference type="PROSITE" id="PS50110">
    <property type="entry name" value="RESPONSE_REGULATORY"/>
    <property type="match status" value="1"/>
</dbReference>
<feature type="domain" description="Histidine kinase" evidence="7">
    <location>
        <begin position="418"/>
        <end position="641"/>
    </location>
</feature>
<dbReference type="GeneID" id="78084777"/>
<dbReference type="PANTHER" id="PTHR43065">
    <property type="entry name" value="SENSOR HISTIDINE KINASE"/>
    <property type="match status" value="1"/>
</dbReference>
<comment type="caution">
    <text evidence="9">The sequence shown here is derived from an EMBL/GenBank/DDBJ whole genome shotgun (WGS) entry which is preliminary data.</text>
</comment>
<evidence type="ECO:0000259" key="8">
    <source>
        <dbReference type="PROSITE" id="PS50110"/>
    </source>
</evidence>
<keyword evidence="5" id="KW-1133">Transmembrane helix</keyword>
<reference evidence="9 10" key="1">
    <citation type="submission" date="2010-10" db="EMBL/GenBank/DDBJ databases">
        <authorList>
            <consortium name="The Broad Institute Genome Sequencing Platform"/>
            <person name="Ward D."/>
            <person name="Earl A."/>
            <person name="Feldgarden M."/>
            <person name="Young S.K."/>
            <person name="Gargeya S."/>
            <person name="Zeng Q."/>
            <person name="Alvarado L."/>
            <person name="Berlin A."/>
            <person name="Bochicchio J."/>
            <person name="Chapman S.B."/>
            <person name="Chen Z."/>
            <person name="Freedman E."/>
            <person name="Gellesch M."/>
            <person name="Goldberg J."/>
            <person name="Griggs A."/>
            <person name="Gujja S."/>
            <person name="Heilman E."/>
            <person name="Heiman D."/>
            <person name="Howarth C."/>
            <person name="Mehta T."/>
            <person name="Neiman D."/>
            <person name="Pearson M."/>
            <person name="Roberts A."/>
            <person name="Saif S."/>
            <person name="Shea T."/>
            <person name="Shenoy N."/>
            <person name="Sisk P."/>
            <person name="Stolte C."/>
            <person name="Sykes S."/>
            <person name="White J."/>
            <person name="Yandava C."/>
            <person name="Allen-Vercoe E."/>
            <person name="Sibley C."/>
            <person name="Ambrose C.E."/>
            <person name="Strauss J."/>
            <person name="Daigneault M."/>
            <person name="Haas B."/>
            <person name="Nusbaum C."/>
            <person name="Birren B."/>
        </authorList>
    </citation>
    <scope>NUCLEOTIDE SEQUENCE [LARGE SCALE GENOMIC DNA]</scope>
    <source>
        <strain evidence="9 10">3_1_6</strain>
    </source>
</reference>
<dbReference type="Proteomes" id="UP000006034">
    <property type="component" value="Unassembled WGS sequence"/>
</dbReference>
<dbReference type="Gene3D" id="1.10.287.130">
    <property type="match status" value="1"/>
</dbReference>
<dbReference type="Pfam" id="PF00072">
    <property type="entry name" value="Response_reg"/>
    <property type="match status" value="1"/>
</dbReference>
<dbReference type="EC" id="2.7.13.3" evidence="2"/>
<dbReference type="SUPFAM" id="SSF52172">
    <property type="entry name" value="CheY-like"/>
    <property type="match status" value="1"/>
</dbReference>
<dbReference type="OrthoDB" id="9813024at2"/>
<dbReference type="PROSITE" id="PS50109">
    <property type="entry name" value="HIS_KIN"/>
    <property type="match status" value="1"/>
</dbReference>
<feature type="transmembrane region" description="Helical" evidence="5">
    <location>
        <begin position="354"/>
        <end position="376"/>
    </location>
</feature>
<dbReference type="Gene3D" id="3.40.50.2300">
    <property type="match status" value="3"/>
</dbReference>
<dbReference type="InterPro" id="IPR003594">
    <property type="entry name" value="HATPase_dom"/>
</dbReference>
<evidence type="ECO:0000313" key="9">
    <source>
        <dbReference type="EMBL" id="EFV43310.1"/>
    </source>
</evidence>
<dbReference type="InterPro" id="IPR005467">
    <property type="entry name" value="His_kinase_dom"/>
</dbReference>
<keyword evidence="10" id="KW-1185">Reference proteome</keyword>
<evidence type="ECO:0000256" key="6">
    <source>
        <dbReference type="SAM" id="SignalP"/>
    </source>
</evidence>
<dbReference type="SUPFAM" id="SSF47384">
    <property type="entry name" value="Homodimeric domain of signal transducing histidine kinase"/>
    <property type="match status" value="1"/>
</dbReference>
<accession>E5Y9Q5</accession>
<evidence type="ECO:0000256" key="4">
    <source>
        <dbReference type="SAM" id="MobiDB-lite"/>
    </source>
</evidence>
<dbReference type="InterPro" id="IPR004358">
    <property type="entry name" value="Sig_transdc_His_kin-like_C"/>
</dbReference>
<dbReference type="GO" id="GO:0000155">
    <property type="term" value="F:phosphorelay sensor kinase activity"/>
    <property type="evidence" value="ECO:0007669"/>
    <property type="project" value="InterPro"/>
</dbReference>
<dbReference type="eggNOG" id="COG4191">
    <property type="taxonomic scope" value="Bacteria"/>
</dbReference>
<evidence type="ECO:0000256" key="3">
    <source>
        <dbReference type="PROSITE-ProRule" id="PRU00169"/>
    </source>
</evidence>
<comment type="catalytic activity">
    <reaction evidence="1">
        <text>ATP + protein L-histidine = ADP + protein N-phospho-L-histidine.</text>
        <dbReference type="EC" id="2.7.13.3"/>
    </reaction>
</comment>
<keyword evidence="5" id="KW-0812">Transmembrane</keyword>
<feature type="modified residue" description="4-aspartylphosphate" evidence="3">
    <location>
        <position position="741"/>
    </location>
</feature>
<dbReference type="SMART" id="SM00448">
    <property type="entry name" value="REC"/>
    <property type="match status" value="1"/>
</dbReference>
<keyword evidence="5" id="KW-0472">Membrane</keyword>